<dbReference type="GO" id="GO:0003824">
    <property type="term" value="F:catalytic activity"/>
    <property type="evidence" value="ECO:0007669"/>
    <property type="project" value="InterPro"/>
</dbReference>
<proteinExistence type="inferred from homology"/>
<dbReference type="Pfam" id="PF13193">
    <property type="entry name" value="AMP-binding_C"/>
    <property type="match status" value="1"/>
</dbReference>
<dbReference type="PANTHER" id="PTHR45398">
    <property type="match status" value="1"/>
</dbReference>
<dbReference type="CDD" id="cd19534">
    <property type="entry name" value="E_NRPS"/>
    <property type="match status" value="1"/>
</dbReference>
<reference evidence="6 7" key="1">
    <citation type="submission" date="2020-06" db="EMBL/GenBank/DDBJ databases">
        <authorList>
            <person name="Criscuolo A."/>
        </authorList>
    </citation>
    <scope>NUCLEOTIDE SEQUENCE [LARGE SCALE GENOMIC DNA]</scope>
    <source>
        <strain evidence="6">PXU-55</strain>
    </source>
</reference>
<evidence type="ECO:0000256" key="2">
    <source>
        <dbReference type="ARBA" id="ARBA00006432"/>
    </source>
</evidence>
<comment type="cofactor">
    <cofactor evidence="1">
        <name>pantetheine 4'-phosphate</name>
        <dbReference type="ChEBI" id="CHEBI:47942"/>
    </cofactor>
</comment>
<dbReference type="InterPro" id="IPR025110">
    <property type="entry name" value="AMP-bd_C"/>
</dbReference>
<gene>
    <name evidence="6" type="primary">lgrB</name>
    <name evidence="6" type="ORF">FLAPXU55_03223</name>
</gene>
<evidence type="ECO:0000256" key="1">
    <source>
        <dbReference type="ARBA" id="ARBA00001957"/>
    </source>
</evidence>
<dbReference type="InterPro" id="IPR020845">
    <property type="entry name" value="AMP-binding_CS"/>
</dbReference>
<dbReference type="InterPro" id="IPR045851">
    <property type="entry name" value="AMP-bd_C_sf"/>
</dbReference>
<dbReference type="InterPro" id="IPR001242">
    <property type="entry name" value="Condensation_dom"/>
</dbReference>
<evidence type="ECO:0000256" key="4">
    <source>
        <dbReference type="ARBA" id="ARBA00022553"/>
    </source>
</evidence>
<dbReference type="Pfam" id="PF00501">
    <property type="entry name" value="AMP-binding"/>
    <property type="match status" value="1"/>
</dbReference>
<sequence length="1582" mass="179580">MKSKNIYKIIELLTSNGISLFVKDNELKVMKRTDNKLSEELLSIIKSNKEELITFLNSQKNSSLNKVKTVSDYGLPTTITNKKLKDFLEMPVHESKVSNVYPLTPLQKGFLFHNLYDDDKSAYICQFHCDLKGAISRESFNKSWMYLLQQHTVLRTAVFGQDLDIPVQTVYNQVQLPINELDYSSLSKEEFQSAFDKFLKADEEAGFNLEEAPLFRMTLIKFGEDDTRFVFTHHHIILDGWSVQNIMRNFHSIYIQLEKKGTLPELALDDFGSHLRHISSVNEAKGLSYWQTYLSDITIPSYIPFVKDNTLRNKLFGNKKIEFTINGSIKAFTKKHRITENTLLQGAWAYLLSKYTGNETVAFGAIISGRDSKEEDIEAKIGLYMNTIPVCSTVNKDAKIADWLQELQKGHTTAREEYGDLALNDIESQSNIKGSLFDTLISFQNYLDEEDAPSIDAELRMQNLKGDTNTNYAVTLDVYASLNQLKIILQYNNELISDESILNIKGHFETLFESLLDDIEYIKELNYLTKKEEELLIEFNNTEADYDKEKTVLDLIAEQVLLNPEATALVFEEEHLTYKELDLRSKLWAANLIDSGVKSGSVVALRMTRSTDMITAILSVMKAGASYMVIDQGLPNSRTIHIMEESLCTNIITNIEDQPAELESYTWISIAQLDLHNKKADEVELPKVTTNDLAYLLYTSGSTGKPKGCMISHGNLFNFISWGNNYYFENNEQGNWGLISSMSFDLSVTVIFTSLTRGKKLYIGSEKKSMDQLLEECLNNPEIDTLMLTPTHVTIIKDLDIQKTNIEIFICGGEELKKSHIEIIKNLNESCKIYNEYGPTETTVGCTAIEVSLEDEKISIGRPIANTKIYILDANAKAVPVGVVGEIYISGRGVSKGYIGNPSLTAEKFVSINNSICYKTGDLAKWDSQGRIDYAGRIDDQVKIRGHRIQLKEIESVLDSLEEIQESTVIIREDHTKSKQLVAYIVSSQEISNASVQKFLETKLPEYMVPRVYVRLDAFPTTTAGKINRNALPIPEFNDNYAAPVEELEKQLVVIWQKLLGVEKIGIHDNFYELGGDSIKAIQLASRSKSIGIHFQVKDVFNYQTIAEIVLHLKSADTAIKETGLLEGEVPLHPIQKLFFKRGYEAVNHSNQSVLLKVSKTITNETLVFALSELVKHHDVLRMNYYQNEGSIYPLQKYESYIPKLHIEQVDSLKDIPETGTKYQADLDIFKGDLARFVLFETSEEEKENRLFIAIHHLAVDGVSWRILTEDLINLIENHSSGSKLSLPEKATSYRQWVEQLNSYASTANLESEYIYWKEALSNYSPLPVDTSYDKQITYNETENIRISLEPALTHLLVHEMHTMYGTEINDILISALTIALSEWIDALKVVIALEGHGREELFEDVDINRTTGWFTSVYPVCLDLREVDDIGILIADTKDMLRGVPNKGIGYNVLQFESKSEKIKSDLSIFYEDLTFNYLGSFTNVLDAKKESKVDLASESTGLNVAKQNANPHKISIDSIIIDGSLQVDWNYDAKRYKKETVQKLANAYITALEDILSHSNQFINQEEDEVEEDDYQISIL</sequence>
<dbReference type="SUPFAM" id="SSF56801">
    <property type="entry name" value="Acetyl-CoA synthetase-like"/>
    <property type="match status" value="1"/>
</dbReference>
<dbReference type="Gene3D" id="3.30.559.30">
    <property type="entry name" value="Nonribosomal peptide synthetase, condensation domain"/>
    <property type="match status" value="2"/>
</dbReference>
<evidence type="ECO:0000256" key="3">
    <source>
        <dbReference type="ARBA" id="ARBA00022450"/>
    </source>
</evidence>
<dbReference type="GO" id="GO:0044550">
    <property type="term" value="P:secondary metabolite biosynthetic process"/>
    <property type="evidence" value="ECO:0007669"/>
    <property type="project" value="UniProtKB-ARBA"/>
</dbReference>
<dbReference type="Gene3D" id="2.30.38.10">
    <property type="entry name" value="Luciferase, Domain 3"/>
    <property type="match status" value="1"/>
</dbReference>
<dbReference type="Gene3D" id="1.10.1200.10">
    <property type="entry name" value="ACP-like"/>
    <property type="match status" value="1"/>
</dbReference>
<dbReference type="FunFam" id="3.30.300.30:FF:000010">
    <property type="entry name" value="Enterobactin synthetase component F"/>
    <property type="match status" value="1"/>
</dbReference>
<dbReference type="NCBIfam" id="TIGR01720">
    <property type="entry name" value="NRPS-para261"/>
    <property type="match status" value="1"/>
</dbReference>
<dbReference type="PANTHER" id="PTHR45398:SF1">
    <property type="entry name" value="ENZYME, PUTATIVE (JCVI)-RELATED"/>
    <property type="match status" value="1"/>
</dbReference>
<name>A0A9N8J4S1_9FLAO</name>
<dbReference type="SUPFAM" id="SSF47336">
    <property type="entry name" value="ACP-like"/>
    <property type="match status" value="1"/>
</dbReference>
<dbReference type="InterPro" id="IPR023213">
    <property type="entry name" value="CAT-like_dom_sf"/>
</dbReference>
<dbReference type="NCBIfam" id="TIGR01733">
    <property type="entry name" value="AA-adenyl-dom"/>
    <property type="match status" value="1"/>
</dbReference>
<dbReference type="InterPro" id="IPR036736">
    <property type="entry name" value="ACP-like_sf"/>
</dbReference>
<dbReference type="EMBL" id="CAIJDE010000049">
    <property type="protein sequence ID" value="CAC9975509.1"/>
    <property type="molecule type" value="Genomic_DNA"/>
</dbReference>
<dbReference type="SUPFAM" id="SSF52777">
    <property type="entry name" value="CoA-dependent acyltransferases"/>
    <property type="match status" value="4"/>
</dbReference>
<dbReference type="FunFam" id="1.10.1200.10:FF:000005">
    <property type="entry name" value="Nonribosomal peptide synthetase 1"/>
    <property type="match status" value="1"/>
</dbReference>
<keyword evidence="3" id="KW-0596">Phosphopantetheine</keyword>
<dbReference type="InterPro" id="IPR009081">
    <property type="entry name" value="PP-bd_ACP"/>
</dbReference>
<keyword evidence="4" id="KW-0597">Phosphoprotein</keyword>
<dbReference type="PROSITE" id="PS00455">
    <property type="entry name" value="AMP_BINDING"/>
    <property type="match status" value="1"/>
</dbReference>
<evidence type="ECO:0000259" key="5">
    <source>
        <dbReference type="PROSITE" id="PS50075"/>
    </source>
</evidence>
<feature type="domain" description="Carrier" evidence="5">
    <location>
        <begin position="1043"/>
        <end position="1117"/>
    </location>
</feature>
<dbReference type="InterPro" id="IPR010071">
    <property type="entry name" value="AA_adenyl_dom"/>
</dbReference>
<dbReference type="RefSeq" id="WP_180859399.1">
    <property type="nucleotide sequence ID" value="NZ_CAIJDE010000049.1"/>
</dbReference>
<keyword evidence="7" id="KW-1185">Reference proteome</keyword>
<dbReference type="Gene3D" id="3.40.50.980">
    <property type="match status" value="2"/>
</dbReference>
<dbReference type="InterPro" id="IPR010060">
    <property type="entry name" value="NRPS_synth"/>
</dbReference>
<comment type="similarity">
    <text evidence="2">Belongs to the ATP-dependent AMP-binding enzyme family.</text>
</comment>
<dbReference type="PROSITE" id="PS50075">
    <property type="entry name" value="CARRIER"/>
    <property type="match status" value="1"/>
</dbReference>
<dbReference type="Gene3D" id="3.30.300.30">
    <property type="match status" value="1"/>
</dbReference>
<dbReference type="InterPro" id="IPR000873">
    <property type="entry name" value="AMP-dep_synth/lig_dom"/>
</dbReference>
<dbReference type="Gene3D" id="3.30.559.10">
    <property type="entry name" value="Chloramphenicol acetyltransferase-like domain"/>
    <property type="match status" value="2"/>
</dbReference>
<evidence type="ECO:0000313" key="6">
    <source>
        <dbReference type="EMBL" id="CAC9975509.1"/>
    </source>
</evidence>
<dbReference type="Pfam" id="PF00550">
    <property type="entry name" value="PP-binding"/>
    <property type="match status" value="1"/>
</dbReference>
<organism evidence="6 7">
    <name type="scientific">Flavobacterium panici</name>
    <dbReference type="NCBI Taxonomy" id="2654843"/>
    <lineage>
        <taxon>Bacteria</taxon>
        <taxon>Pseudomonadati</taxon>
        <taxon>Bacteroidota</taxon>
        <taxon>Flavobacteriia</taxon>
        <taxon>Flavobacteriales</taxon>
        <taxon>Flavobacteriaceae</taxon>
        <taxon>Flavobacterium</taxon>
    </lineage>
</organism>
<protein>
    <submittedName>
        <fullName evidence="6">Linear gramicidin synthase subunit B</fullName>
    </submittedName>
</protein>
<accession>A0A9N8J4S1</accession>
<dbReference type="Proteomes" id="UP000533639">
    <property type="component" value="Unassembled WGS sequence"/>
</dbReference>
<dbReference type="Pfam" id="PF00668">
    <property type="entry name" value="Condensation"/>
    <property type="match status" value="2"/>
</dbReference>
<evidence type="ECO:0000313" key="7">
    <source>
        <dbReference type="Proteomes" id="UP000533639"/>
    </source>
</evidence>
<dbReference type="CDD" id="cd05930">
    <property type="entry name" value="A_NRPS"/>
    <property type="match status" value="1"/>
</dbReference>
<comment type="caution">
    <text evidence="6">The sequence shown here is derived from an EMBL/GenBank/DDBJ whole genome shotgun (WGS) entry which is preliminary data.</text>
</comment>